<dbReference type="AlphaFoldDB" id="A0A8T2TXK2"/>
<proteinExistence type="predicted"/>
<comment type="caution">
    <text evidence="2">The sequence shown here is derived from an EMBL/GenBank/DDBJ whole genome shotgun (WGS) entry which is preliminary data.</text>
</comment>
<keyword evidence="1" id="KW-0472">Membrane</keyword>
<accession>A0A8T2TXK2</accession>
<protein>
    <submittedName>
        <fullName evidence="2">Uncharacterized protein</fullName>
    </submittedName>
</protein>
<evidence type="ECO:0000313" key="3">
    <source>
        <dbReference type="Proteomes" id="UP000825935"/>
    </source>
</evidence>
<sequence>MMLQTLLAIPEAWVATVQYECLSNTVRGIELSEREDPWKRLAAAGNHGRRRPAAPFVEEQQERGVNDEDEASIIGRTTCFTEGCPGCAVEFRKISREGLPAKELSFLAVITLANCISLSLSLFLSLAGRTTEYLI</sequence>
<keyword evidence="1" id="KW-0812">Transmembrane</keyword>
<organism evidence="2 3">
    <name type="scientific">Ceratopteris richardii</name>
    <name type="common">Triangle waterfern</name>
    <dbReference type="NCBI Taxonomy" id="49495"/>
    <lineage>
        <taxon>Eukaryota</taxon>
        <taxon>Viridiplantae</taxon>
        <taxon>Streptophyta</taxon>
        <taxon>Embryophyta</taxon>
        <taxon>Tracheophyta</taxon>
        <taxon>Polypodiopsida</taxon>
        <taxon>Polypodiidae</taxon>
        <taxon>Polypodiales</taxon>
        <taxon>Pteridineae</taxon>
        <taxon>Pteridaceae</taxon>
        <taxon>Parkerioideae</taxon>
        <taxon>Ceratopteris</taxon>
    </lineage>
</organism>
<evidence type="ECO:0000256" key="1">
    <source>
        <dbReference type="SAM" id="Phobius"/>
    </source>
</evidence>
<keyword evidence="1" id="KW-1133">Transmembrane helix</keyword>
<keyword evidence="3" id="KW-1185">Reference proteome</keyword>
<feature type="transmembrane region" description="Helical" evidence="1">
    <location>
        <begin position="104"/>
        <end position="127"/>
    </location>
</feature>
<dbReference type="Proteomes" id="UP000825935">
    <property type="component" value="Chromosome 11"/>
</dbReference>
<gene>
    <name evidence="2" type="ORF">KP509_11G095700</name>
</gene>
<dbReference type="EMBL" id="CM035416">
    <property type="protein sequence ID" value="KAH7426323.1"/>
    <property type="molecule type" value="Genomic_DNA"/>
</dbReference>
<reference evidence="2" key="1">
    <citation type="submission" date="2021-08" db="EMBL/GenBank/DDBJ databases">
        <title>WGS assembly of Ceratopteris richardii.</title>
        <authorList>
            <person name="Marchant D.B."/>
            <person name="Chen G."/>
            <person name="Jenkins J."/>
            <person name="Shu S."/>
            <person name="Leebens-Mack J."/>
            <person name="Grimwood J."/>
            <person name="Schmutz J."/>
            <person name="Soltis P."/>
            <person name="Soltis D."/>
            <person name="Chen Z.-H."/>
        </authorList>
    </citation>
    <scope>NUCLEOTIDE SEQUENCE</scope>
    <source>
        <strain evidence="2">Whitten #5841</strain>
        <tissue evidence="2">Leaf</tissue>
    </source>
</reference>
<name>A0A8T2TXK2_CERRI</name>
<evidence type="ECO:0000313" key="2">
    <source>
        <dbReference type="EMBL" id="KAH7426323.1"/>
    </source>
</evidence>